<organism evidence="3 4">
    <name type="scientific">Candidatus Iainarchaeum sp</name>
    <dbReference type="NCBI Taxonomy" id="3101447"/>
    <lineage>
        <taxon>Archaea</taxon>
        <taxon>Candidatus Iainarchaeota</taxon>
        <taxon>Candidatus Iainarchaeia</taxon>
        <taxon>Candidatus Iainarchaeales</taxon>
        <taxon>Candidatus Iainarchaeaceae</taxon>
        <taxon>Candidatus Iainarchaeum</taxon>
    </lineage>
</organism>
<accession>A0A8T4L642</accession>
<dbReference type="PANTHER" id="PTHR33295:SF19">
    <property type="entry name" value="ARCHAEAL ATPASE"/>
    <property type="match status" value="1"/>
</dbReference>
<dbReference type="SUPFAM" id="SSF52540">
    <property type="entry name" value="P-loop containing nucleoside triphosphate hydrolases"/>
    <property type="match status" value="1"/>
</dbReference>
<keyword evidence="3" id="KW-0067">ATP-binding</keyword>
<feature type="domain" description="DUF4143" evidence="2">
    <location>
        <begin position="213"/>
        <end position="357"/>
    </location>
</feature>
<dbReference type="EMBL" id="JAGVWB010000023">
    <property type="protein sequence ID" value="MBS3058416.1"/>
    <property type="molecule type" value="Genomic_DNA"/>
</dbReference>
<reference evidence="3" key="2">
    <citation type="submission" date="2021-05" db="EMBL/GenBank/DDBJ databases">
        <title>Protein family content uncovers lineage relationships and bacterial pathway maintenance mechanisms in DPANN archaea.</title>
        <authorList>
            <person name="Castelle C.J."/>
            <person name="Meheust R."/>
            <person name="Jaffe A.L."/>
            <person name="Seitz K."/>
            <person name="Gong X."/>
            <person name="Baker B.J."/>
            <person name="Banfield J.F."/>
        </authorList>
    </citation>
    <scope>NUCLEOTIDE SEQUENCE</scope>
    <source>
        <strain evidence="3">RIFCSPLOWO2_01_FULL_43_13</strain>
    </source>
</reference>
<comment type="caution">
    <text evidence="3">The sequence shown here is derived from an EMBL/GenBank/DDBJ whole genome shotgun (WGS) entry which is preliminary data.</text>
</comment>
<name>A0A8T4L642_9ARCH</name>
<dbReference type="InterPro" id="IPR025420">
    <property type="entry name" value="DUF4143"/>
</dbReference>
<evidence type="ECO:0000259" key="1">
    <source>
        <dbReference type="Pfam" id="PF13173"/>
    </source>
</evidence>
<dbReference type="InterPro" id="IPR027417">
    <property type="entry name" value="P-loop_NTPase"/>
</dbReference>
<sequence length="421" mass="49147">MDLKSIIKEQRLELENIQKTERIILRDGLIEAEAQLKHPNVLVVTGIRRCGKSIFSYLLEKSHKFGYINFDDERLFDFKASELDKVLQAFYELYGEINYLILDEIQNISGWELFVNRLRRSKRVILTGSNSNLLSSELATHITGRHVDVKLFPFSFKEYLDFKGFTFSNAYTTQEKAAILNHLENYLINGGMPELYKFGKAILLRTYEDILTKDVIIRRKIKKSDELKKMAKYLISNSAEEVSYSNLAKNLGIKHVSTVSKWVSYLEECFLLFRLEKFDFKLKQQSLASKKIYCIDSGIIDLIGFKFSENKGKILENTVAVQLQRKKEKDNEMEVYYWKDYSQKEVDFVIKKRQKIIELMQVTAISSKEELKNREINALLAASEKLKCNNLTIITLDCEAAEKISNKTIKLIPVWKWLMEE</sequence>
<gene>
    <name evidence="3" type="ORF">J4478_03355</name>
</gene>
<reference evidence="3" key="1">
    <citation type="submission" date="2021-03" db="EMBL/GenBank/DDBJ databases">
        <authorList>
            <person name="Jaffe A."/>
        </authorList>
    </citation>
    <scope>NUCLEOTIDE SEQUENCE</scope>
    <source>
        <strain evidence="3">RIFCSPLOWO2_01_FULL_43_13</strain>
    </source>
</reference>
<dbReference type="Proteomes" id="UP000680185">
    <property type="component" value="Unassembled WGS sequence"/>
</dbReference>
<dbReference type="PANTHER" id="PTHR33295">
    <property type="entry name" value="ATPASE"/>
    <property type="match status" value="1"/>
</dbReference>
<evidence type="ECO:0000313" key="3">
    <source>
        <dbReference type="EMBL" id="MBS3058416.1"/>
    </source>
</evidence>
<dbReference type="GO" id="GO:0005524">
    <property type="term" value="F:ATP binding"/>
    <property type="evidence" value="ECO:0007669"/>
    <property type="project" value="UniProtKB-KW"/>
</dbReference>
<evidence type="ECO:0000259" key="2">
    <source>
        <dbReference type="Pfam" id="PF13635"/>
    </source>
</evidence>
<protein>
    <submittedName>
        <fullName evidence="3">ATP-binding protein</fullName>
    </submittedName>
</protein>
<keyword evidence="3" id="KW-0547">Nucleotide-binding</keyword>
<dbReference type="AlphaFoldDB" id="A0A8T4L642"/>
<dbReference type="Pfam" id="PF13173">
    <property type="entry name" value="AAA_14"/>
    <property type="match status" value="1"/>
</dbReference>
<proteinExistence type="predicted"/>
<feature type="domain" description="AAA" evidence="1">
    <location>
        <begin position="40"/>
        <end position="160"/>
    </location>
</feature>
<dbReference type="InterPro" id="IPR041682">
    <property type="entry name" value="AAA_14"/>
</dbReference>
<evidence type="ECO:0000313" key="4">
    <source>
        <dbReference type="Proteomes" id="UP000680185"/>
    </source>
</evidence>
<dbReference type="Pfam" id="PF13635">
    <property type="entry name" value="DUF4143"/>
    <property type="match status" value="1"/>
</dbReference>